<comment type="caution">
    <text evidence="7">The sequence shown here is derived from an EMBL/GenBank/DDBJ whole genome shotgun (WGS) entry which is preliminary data.</text>
</comment>
<evidence type="ECO:0000256" key="2">
    <source>
        <dbReference type="ARBA" id="ARBA00012534"/>
    </source>
</evidence>
<keyword evidence="4" id="KW-0808">Transferase</keyword>
<dbReference type="EC" id="2.1.1.80" evidence="2"/>
<dbReference type="InterPro" id="IPR036804">
    <property type="entry name" value="CheR_N_sf"/>
</dbReference>
<dbReference type="Gene3D" id="3.40.50.150">
    <property type="entry name" value="Vaccinia Virus protein VP39"/>
    <property type="match status" value="1"/>
</dbReference>
<proteinExistence type="predicted"/>
<dbReference type="SUPFAM" id="SSF47757">
    <property type="entry name" value="Chemotaxis receptor methyltransferase CheR, N-terminal domain"/>
    <property type="match status" value="1"/>
</dbReference>
<keyword evidence="3" id="KW-0489">Methyltransferase</keyword>
<dbReference type="PANTHER" id="PTHR24422">
    <property type="entry name" value="CHEMOTAXIS PROTEIN METHYLTRANSFERASE"/>
    <property type="match status" value="1"/>
</dbReference>
<feature type="domain" description="CheR-type methyltransferase" evidence="6">
    <location>
        <begin position="15"/>
        <end position="278"/>
    </location>
</feature>
<protein>
    <recommendedName>
        <fullName evidence="2">protein-glutamate O-methyltransferase</fullName>
        <ecNumber evidence="2">2.1.1.80</ecNumber>
    </recommendedName>
</protein>
<evidence type="ECO:0000259" key="6">
    <source>
        <dbReference type="PROSITE" id="PS50123"/>
    </source>
</evidence>
<dbReference type="Proteomes" id="UP001272242">
    <property type="component" value="Unassembled WGS sequence"/>
</dbReference>
<dbReference type="InterPro" id="IPR029063">
    <property type="entry name" value="SAM-dependent_MTases_sf"/>
</dbReference>
<dbReference type="EMBL" id="JAXBLV010000166">
    <property type="protein sequence ID" value="MDY3559968.1"/>
    <property type="molecule type" value="Genomic_DNA"/>
</dbReference>
<gene>
    <name evidence="7" type="ORF">R5W23_001167</name>
</gene>
<dbReference type="InterPro" id="IPR050903">
    <property type="entry name" value="Bact_Chemotaxis_MeTrfase"/>
</dbReference>
<evidence type="ECO:0000313" key="7">
    <source>
        <dbReference type="EMBL" id="MDY3559968.1"/>
    </source>
</evidence>
<evidence type="ECO:0000256" key="4">
    <source>
        <dbReference type="ARBA" id="ARBA00022679"/>
    </source>
</evidence>
<dbReference type="PRINTS" id="PR00996">
    <property type="entry name" value="CHERMTFRASE"/>
</dbReference>
<organism evidence="7 8">
    <name type="scientific">Gemmata algarum</name>
    <dbReference type="NCBI Taxonomy" id="2975278"/>
    <lineage>
        <taxon>Bacteria</taxon>
        <taxon>Pseudomonadati</taxon>
        <taxon>Planctomycetota</taxon>
        <taxon>Planctomycetia</taxon>
        <taxon>Gemmatales</taxon>
        <taxon>Gemmataceae</taxon>
        <taxon>Gemmata</taxon>
    </lineage>
</organism>
<reference evidence="8" key="1">
    <citation type="journal article" date="2023" name="Mar. Drugs">
        <title>Gemmata algarum, a Novel Planctomycete Isolated from an Algal Mat, Displays Antimicrobial Activity.</title>
        <authorList>
            <person name="Kumar G."/>
            <person name="Kallscheuer N."/>
            <person name="Kashif M."/>
            <person name="Ahamad S."/>
            <person name="Jagadeeshwari U."/>
            <person name="Pannikurungottu S."/>
            <person name="Haufschild T."/>
            <person name="Kabuu M."/>
            <person name="Sasikala C."/>
            <person name="Jogler C."/>
            <person name="Ramana C."/>
        </authorList>
    </citation>
    <scope>NUCLEOTIDE SEQUENCE [LARGE SCALE GENOMIC DNA]</scope>
    <source>
        <strain evidence="8">JC673</strain>
    </source>
</reference>
<evidence type="ECO:0000256" key="3">
    <source>
        <dbReference type="ARBA" id="ARBA00022603"/>
    </source>
</evidence>
<dbReference type="Pfam" id="PF01739">
    <property type="entry name" value="CheR"/>
    <property type="match status" value="1"/>
</dbReference>
<dbReference type="SUPFAM" id="SSF53335">
    <property type="entry name" value="S-adenosyl-L-methionine-dependent methyltransferases"/>
    <property type="match status" value="1"/>
</dbReference>
<dbReference type="InterPro" id="IPR022642">
    <property type="entry name" value="CheR_C"/>
</dbReference>
<evidence type="ECO:0000256" key="1">
    <source>
        <dbReference type="ARBA" id="ARBA00001541"/>
    </source>
</evidence>
<keyword evidence="8" id="KW-1185">Reference proteome</keyword>
<evidence type="ECO:0000313" key="8">
    <source>
        <dbReference type="Proteomes" id="UP001272242"/>
    </source>
</evidence>
<dbReference type="PANTHER" id="PTHR24422:SF10">
    <property type="entry name" value="CHEMOTAXIS PROTEIN METHYLTRANSFERASE 2"/>
    <property type="match status" value="1"/>
</dbReference>
<dbReference type="InterPro" id="IPR022641">
    <property type="entry name" value="CheR_N"/>
</dbReference>
<name>A0ABU5EXE1_9BACT</name>
<sequence>MTPAGEQPELPLGTFVILRDLIRDRIGVSFEDEKRDLLGGKLADRVRELKLDSFLDYYYLLKYGPGADAEWPHLTDALSVQETYFWREYEQVRALVDVLVPQHVAARRGPVRVWSAACATGEEPLSIAIALNEAGWFDRADVEVWASDASPAALAKARRGVYRERSFRVLPPHLREKYFAPAEGGTKVDPGLHARVQFQPANLLNADDTRALATAPFIFCRNVFIYFSAATVARVVRGFAERAPAPAYLFTGASESLLRVASAFQLEEIDKAFVYVKR</sequence>
<keyword evidence="5" id="KW-0949">S-adenosyl-L-methionine</keyword>
<comment type="catalytic activity">
    <reaction evidence="1">
        <text>L-glutamyl-[protein] + S-adenosyl-L-methionine = [protein]-L-glutamate 5-O-methyl ester + S-adenosyl-L-homocysteine</text>
        <dbReference type="Rhea" id="RHEA:24452"/>
        <dbReference type="Rhea" id="RHEA-COMP:10208"/>
        <dbReference type="Rhea" id="RHEA-COMP:10311"/>
        <dbReference type="ChEBI" id="CHEBI:29973"/>
        <dbReference type="ChEBI" id="CHEBI:57856"/>
        <dbReference type="ChEBI" id="CHEBI:59789"/>
        <dbReference type="ChEBI" id="CHEBI:82795"/>
        <dbReference type="EC" id="2.1.1.80"/>
    </reaction>
</comment>
<dbReference type="InterPro" id="IPR000780">
    <property type="entry name" value="CheR_MeTrfase"/>
</dbReference>
<dbReference type="PROSITE" id="PS50123">
    <property type="entry name" value="CHER"/>
    <property type="match status" value="1"/>
</dbReference>
<dbReference type="SMART" id="SM00138">
    <property type="entry name" value="MeTrc"/>
    <property type="match status" value="1"/>
</dbReference>
<accession>A0ABU5EXE1</accession>
<dbReference type="RefSeq" id="WP_320686637.1">
    <property type="nucleotide sequence ID" value="NZ_JAXBLV010000166.1"/>
</dbReference>
<evidence type="ECO:0000256" key="5">
    <source>
        <dbReference type="ARBA" id="ARBA00022691"/>
    </source>
</evidence>
<dbReference type="Pfam" id="PF03705">
    <property type="entry name" value="CheR_N"/>
    <property type="match status" value="1"/>
</dbReference>
<dbReference type="Gene3D" id="1.10.155.10">
    <property type="entry name" value="Chemotaxis receptor methyltransferase CheR, N-terminal domain"/>
    <property type="match status" value="1"/>
</dbReference>